<gene>
    <name evidence="2" type="ORF">BDV95DRAFT_178000</name>
</gene>
<evidence type="ECO:0000313" key="3">
    <source>
        <dbReference type="Proteomes" id="UP000481861"/>
    </source>
</evidence>
<sequence length="385" mass="45018">MLKRERSETPGKPLALLEEGLERGRKRMRKNVEDKYHISTKNSNINNRADNLERTICNLQRQKNAIEDQEREVAFNAQKLAQDMCLDLATSFYAAVPKPVREIVYKFLNSDIRAGVGSICHIAMNDTSRMLHEHWQKAQYVGRDFAQEVAEYQYKNTSYWFDAQTLLHMKKFLTVDPFRPSLIPRDWLGGIYIRLVRRKTVLKDLKYDLRIKKQFGALPKDARICIQIVDTKVTGYRHIQHWASTSKYILYALEFSLRCLIPWKISHCGGQCVLWLFEELKGHKRCHSELHPDAVTEYLKIGNDLRPVLNRVKRYRIKLGEDRCVRLGLHPERLTYRIESRKAGKDQQCSRSGVLSCFRCEVLAYLDLFRQVGWPDLRGGFTVIA</sequence>
<organism evidence="2 3">
    <name type="scientific">Massariosphaeria phaeospora</name>
    <dbReference type="NCBI Taxonomy" id="100035"/>
    <lineage>
        <taxon>Eukaryota</taxon>
        <taxon>Fungi</taxon>
        <taxon>Dikarya</taxon>
        <taxon>Ascomycota</taxon>
        <taxon>Pezizomycotina</taxon>
        <taxon>Dothideomycetes</taxon>
        <taxon>Pleosporomycetidae</taxon>
        <taxon>Pleosporales</taxon>
        <taxon>Pleosporales incertae sedis</taxon>
        <taxon>Massariosphaeria</taxon>
    </lineage>
</organism>
<comment type="caution">
    <text evidence="2">The sequence shown here is derived from an EMBL/GenBank/DDBJ whole genome shotgun (WGS) entry which is preliminary data.</text>
</comment>
<evidence type="ECO:0000256" key="1">
    <source>
        <dbReference type="SAM" id="Coils"/>
    </source>
</evidence>
<dbReference type="EMBL" id="JAADJZ010000023">
    <property type="protein sequence ID" value="KAF2867366.1"/>
    <property type="molecule type" value="Genomic_DNA"/>
</dbReference>
<feature type="coiled-coil region" evidence="1">
    <location>
        <begin position="49"/>
        <end position="79"/>
    </location>
</feature>
<dbReference type="AlphaFoldDB" id="A0A7C8I293"/>
<keyword evidence="1" id="KW-0175">Coiled coil</keyword>
<reference evidence="2 3" key="1">
    <citation type="submission" date="2020-01" db="EMBL/GenBank/DDBJ databases">
        <authorList>
            <consortium name="DOE Joint Genome Institute"/>
            <person name="Haridas S."/>
            <person name="Albert R."/>
            <person name="Binder M."/>
            <person name="Bloem J."/>
            <person name="Labutti K."/>
            <person name="Salamov A."/>
            <person name="Andreopoulos B."/>
            <person name="Baker S.E."/>
            <person name="Barry K."/>
            <person name="Bills G."/>
            <person name="Bluhm B.H."/>
            <person name="Cannon C."/>
            <person name="Castanera R."/>
            <person name="Culley D.E."/>
            <person name="Daum C."/>
            <person name="Ezra D."/>
            <person name="Gonzalez J.B."/>
            <person name="Henrissat B."/>
            <person name="Kuo A."/>
            <person name="Liang C."/>
            <person name="Lipzen A."/>
            <person name="Lutzoni F."/>
            <person name="Magnuson J."/>
            <person name="Mondo S."/>
            <person name="Nolan M."/>
            <person name="Ohm R."/>
            <person name="Pangilinan J."/>
            <person name="Park H.-J.H."/>
            <person name="Ramirez L."/>
            <person name="Alfaro M."/>
            <person name="Sun H."/>
            <person name="Tritt A."/>
            <person name="Yoshinaga Y."/>
            <person name="Zwiers L.-H.L."/>
            <person name="Turgeon B.G."/>
            <person name="Goodwin S.B."/>
            <person name="Spatafora J.W."/>
            <person name="Crous P.W."/>
            <person name="Grigoriev I.V."/>
        </authorList>
    </citation>
    <scope>NUCLEOTIDE SEQUENCE [LARGE SCALE GENOMIC DNA]</scope>
    <source>
        <strain evidence="2 3">CBS 611.86</strain>
    </source>
</reference>
<keyword evidence="3" id="KW-1185">Reference proteome</keyword>
<dbReference type="OrthoDB" id="3684889at2759"/>
<protein>
    <submittedName>
        <fullName evidence="2">Uncharacterized protein</fullName>
    </submittedName>
</protein>
<proteinExistence type="predicted"/>
<accession>A0A7C8I293</accession>
<dbReference type="Proteomes" id="UP000481861">
    <property type="component" value="Unassembled WGS sequence"/>
</dbReference>
<evidence type="ECO:0000313" key="2">
    <source>
        <dbReference type="EMBL" id="KAF2867366.1"/>
    </source>
</evidence>
<name>A0A7C8I293_9PLEO</name>